<proteinExistence type="predicted"/>
<comment type="caution">
    <text evidence="3">The sequence shown here is derived from an EMBL/GenBank/DDBJ whole genome shotgun (WGS) entry which is preliminary data.</text>
</comment>
<keyword evidence="4" id="KW-1185">Reference proteome</keyword>
<reference evidence="3" key="1">
    <citation type="submission" date="2022-02" db="EMBL/GenBank/DDBJ databases">
        <title>The genome sequence of Ruegeria sp. 1NDH52C.</title>
        <authorList>
            <person name="Du J."/>
        </authorList>
    </citation>
    <scope>NUCLEOTIDE SEQUENCE</scope>
    <source>
        <strain evidence="3">1NDH52C</strain>
    </source>
</reference>
<gene>
    <name evidence="3" type="ORF">MB818_15730</name>
</gene>
<evidence type="ECO:0000313" key="3">
    <source>
        <dbReference type="EMBL" id="MCG6559660.1"/>
    </source>
</evidence>
<dbReference type="RefSeq" id="WP_238905705.1">
    <property type="nucleotide sequence ID" value="NZ_JAKOEM010000016.1"/>
</dbReference>
<organism evidence="3 4">
    <name type="scientific">Ruegeria alba</name>
    <dbReference type="NCBI Taxonomy" id="2916756"/>
    <lineage>
        <taxon>Bacteria</taxon>
        <taxon>Pseudomonadati</taxon>
        <taxon>Pseudomonadota</taxon>
        <taxon>Alphaproteobacteria</taxon>
        <taxon>Rhodobacterales</taxon>
        <taxon>Roseobacteraceae</taxon>
        <taxon>Ruegeria</taxon>
    </lineage>
</organism>
<name>A0ABS9P1J8_9RHOB</name>
<evidence type="ECO:0000259" key="2">
    <source>
        <dbReference type="PROSITE" id="PS51781"/>
    </source>
</evidence>
<feature type="region of interest" description="Disordered" evidence="1">
    <location>
        <begin position="123"/>
        <end position="152"/>
    </location>
</feature>
<protein>
    <submittedName>
        <fullName evidence="3">SH3 domain-containing protein</fullName>
    </submittedName>
</protein>
<dbReference type="Pfam" id="PF08239">
    <property type="entry name" value="SH3_3"/>
    <property type="match status" value="1"/>
</dbReference>
<feature type="compositionally biased region" description="Low complexity" evidence="1">
    <location>
        <begin position="132"/>
        <end position="141"/>
    </location>
</feature>
<evidence type="ECO:0000313" key="4">
    <source>
        <dbReference type="Proteomes" id="UP001165279"/>
    </source>
</evidence>
<dbReference type="Gene3D" id="2.30.30.40">
    <property type="entry name" value="SH3 Domains"/>
    <property type="match status" value="1"/>
</dbReference>
<evidence type="ECO:0000256" key="1">
    <source>
        <dbReference type="SAM" id="MobiDB-lite"/>
    </source>
</evidence>
<sequence>MRFVIISFAVLGFAFWELSGGADFEPRGMRPAKPERVAAKTVEKAEPLVQVEPAKLVAKVSLTPYTPEPAPVEKAILTSEEQLECLARARASLSKGLTLFDDDTETGTLTLASLSGGLRALEVEPGEPEPETAPASSTTETQPYDRSAPDLREITGSRVNMRDGPGTIYPVINRLTVGHKVEVLDDSGTGWLRLRVLPEQQIGWIAASLVSKKPN</sequence>
<dbReference type="SMART" id="SM00287">
    <property type="entry name" value="SH3b"/>
    <property type="match status" value="1"/>
</dbReference>
<dbReference type="Proteomes" id="UP001165279">
    <property type="component" value="Unassembled WGS sequence"/>
</dbReference>
<dbReference type="EMBL" id="JAKOEM010000016">
    <property type="protein sequence ID" value="MCG6559660.1"/>
    <property type="molecule type" value="Genomic_DNA"/>
</dbReference>
<dbReference type="InterPro" id="IPR003646">
    <property type="entry name" value="SH3-like_bac-type"/>
</dbReference>
<dbReference type="PROSITE" id="PS51781">
    <property type="entry name" value="SH3B"/>
    <property type="match status" value="1"/>
</dbReference>
<feature type="domain" description="SH3b" evidence="2">
    <location>
        <begin position="149"/>
        <end position="214"/>
    </location>
</feature>
<accession>A0ABS9P1J8</accession>